<name>A9KR93_LACP7</name>
<dbReference type="EMBL" id="CP000885">
    <property type="protein sequence ID" value="ABX40561.1"/>
    <property type="molecule type" value="Genomic_DNA"/>
</dbReference>
<dbReference type="Proteomes" id="UP000000370">
    <property type="component" value="Chromosome"/>
</dbReference>
<dbReference type="HOGENOM" id="CLU_2506899_0_0_9"/>
<accession>A9KR93</accession>
<dbReference type="AlphaFoldDB" id="A9KR93"/>
<sequence>MQSSILPRFQDLREATIGGLRALEDISFEDSKVKPFYALIDGSYIFIGDDCETLYGEAHWIENGTITKICDKGECKQLTLDKGNS</sequence>
<reference evidence="2" key="1">
    <citation type="submission" date="2007-11" db="EMBL/GenBank/DDBJ databases">
        <title>Complete genome sequence of Clostridium phytofermentans ISDg.</title>
        <authorList>
            <person name="Leschine S.B."/>
            <person name="Warnick T.A."/>
            <person name="Blanchard J.L."/>
            <person name="Schnell D.J."/>
            <person name="Petit E.L."/>
            <person name="LaTouf W.G."/>
            <person name="Copeland A."/>
            <person name="Lucas S."/>
            <person name="Lapidus A."/>
            <person name="Barry K."/>
            <person name="Glavina del Rio T."/>
            <person name="Dalin E."/>
            <person name="Tice H."/>
            <person name="Pitluck S."/>
            <person name="Kiss H."/>
            <person name="Brettin T."/>
            <person name="Bruce D."/>
            <person name="Detter J.C."/>
            <person name="Han C."/>
            <person name="Kuske C."/>
            <person name="Schmutz J."/>
            <person name="Larimer F."/>
            <person name="Land M."/>
            <person name="Hauser L."/>
            <person name="Kyrpides N."/>
            <person name="Kim E.A."/>
            <person name="Richardson P."/>
        </authorList>
    </citation>
    <scope>NUCLEOTIDE SEQUENCE [LARGE SCALE GENOMIC DNA]</scope>
    <source>
        <strain evidence="2">ATCC 700394 / DSM 18823 / ISDg</strain>
    </source>
</reference>
<dbReference type="KEGG" id="cpy:Cphy_0174"/>
<dbReference type="RefSeq" id="WP_012198204.1">
    <property type="nucleotide sequence ID" value="NC_010001.1"/>
</dbReference>
<dbReference type="OrthoDB" id="1645527at2"/>
<keyword evidence="2" id="KW-1185">Reference proteome</keyword>
<gene>
    <name evidence="1" type="ordered locus">Cphy_0174</name>
</gene>
<evidence type="ECO:0000313" key="2">
    <source>
        <dbReference type="Proteomes" id="UP000000370"/>
    </source>
</evidence>
<evidence type="ECO:0000313" key="1">
    <source>
        <dbReference type="EMBL" id="ABX40561.1"/>
    </source>
</evidence>
<dbReference type="eggNOG" id="COG3340">
    <property type="taxonomic scope" value="Bacteria"/>
</dbReference>
<protein>
    <submittedName>
        <fullName evidence="1">Uncharacterized protein</fullName>
    </submittedName>
</protein>
<proteinExistence type="predicted"/>
<organism evidence="1 2">
    <name type="scientific">Lachnoclostridium phytofermentans (strain ATCC 700394 / DSM 18823 / ISDg)</name>
    <name type="common">Clostridium phytofermentans</name>
    <dbReference type="NCBI Taxonomy" id="357809"/>
    <lineage>
        <taxon>Bacteria</taxon>
        <taxon>Bacillati</taxon>
        <taxon>Bacillota</taxon>
        <taxon>Clostridia</taxon>
        <taxon>Lachnospirales</taxon>
        <taxon>Lachnospiraceae</taxon>
    </lineage>
</organism>